<dbReference type="SUPFAM" id="SSF81383">
    <property type="entry name" value="F-box domain"/>
    <property type="match status" value="1"/>
</dbReference>
<dbReference type="InterPro" id="IPR001810">
    <property type="entry name" value="F-box_dom"/>
</dbReference>
<dbReference type="Pfam" id="PF12937">
    <property type="entry name" value="F-box-like"/>
    <property type="match status" value="1"/>
</dbReference>
<dbReference type="OrthoDB" id="1511720at2759"/>
<name>A0A7J7MS93_9MAGN</name>
<gene>
    <name evidence="2" type="ORF">GIB67_038277</name>
</gene>
<evidence type="ECO:0000259" key="1">
    <source>
        <dbReference type="Pfam" id="PF12937"/>
    </source>
</evidence>
<dbReference type="AlphaFoldDB" id="A0A7J7MS93"/>
<keyword evidence="3" id="KW-1185">Reference proteome</keyword>
<dbReference type="PANTHER" id="PTHR35546">
    <property type="entry name" value="F-BOX PROTEIN INTERACTION DOMAIN PROTEIN-RELATED"/>
    <property type="match status" value="1"/>
</dbReference>
<dbReference type="PANTHER" id="PTHR35546:SF130">
    <property type="entry name" value="EXPRESSED PROTEIN"/>
    <property type="match status" value="1"/>
</dbReference>
<dbReference type="InterPro" id="IPR036047">
    <property type="entry name" value="F-box-like_dom_sf"/>
</dbReference>
<dbReference type="Gene3D" id="1.20.1280.50">
    <property type="match status" value="1"/>
</dbReference>
<dbReference type="EMBL" id="JACGCM010001259">
    <property type="protein sequence ID" value="KAF6157809.1"/>
    <property type="molecule type" value="Genomic_DNA"/>
</dbReference>
<dbReference type="Proteomes" id="UP000541444">
    <property type="component" value="Unassembled WGS sequence"/>
</dbReference>
<feature type="domain" description="F-box" evidence="1">
    <location>
        <begin position="80"/>
        <end position="115"/>
    </location>
</feature>
<organism evidence="2 3">
    <name type="scientific">Kingdonia uniflora</name>
    <dbReference type="NCBI Taxonomy" id="39325"/>
    <lineage>
        <taxon>Eukaryota</taxon>
        <taxon>Viridiplantae</taxon>
        <taxon>Streptophyta</taxon>
        <taxon>Embryophyta</taxon>
        <taxon>Tracheophyta</taxon>
        <taxon>Spermatophyta</taxon>
        <taxon>Magnoliopsida</taxon>
        <taxon>Ranunculales</taxon>
        <taxon>Circaeasteraceae</taxon>
        <taxon>Kingdonia</taxon>
    </lineage>
</organism>
<proteinExistence type="predicted"/>
<reference evidence="2 3" key="1">
    <citation type="journal article" date="2020" name="IScience">
        <title>Genome Sequencing of the Endangered Kingdonia uniflora (Circaeasteraceae, Ranunculales) Reveals Potential Mechanisms of Evolutionary Specialization.</title>
        <authorList>
            <person name="Sun Y."/>
            <person name="Deng T."/>
            <person name="Zhang A."/>
            <person name="Moore M.J."/>
            <person name="Landis J.B."/>
            <person name="Lin N."/>
            <person name="Zhang H."/>
            <person name="Zhang X."/>
            <person name="Huang J."/>
            <person name="Zhang X."/>
            <person name="Sun H."/>
            <person name="Wang H."/>
        </authorList>
    </citation>
    <scope>NUCLEOTIDE SEQUENCE [LARGE SCALE GENOMIC DNA]</scope>
    <source>
        <strain evidence="2">TB1705</strain>
        <tissue evidence="2">Leaf</tissue>
    </source>
</reference>
<protein>
    <recommendedName>
        <fullName evidence="1">F-box domain-containing protein</fullName>
    </recommendedName>
</protein>
<dbReference type="InterPro" id="IPR055290">
    <property type="entry name" value="At3g26010-like"/>
</dbReference>
<evidence type="ECO:0000313" key="2">
    <source>
        <dbReference type="EMBL" id="KAF6157809.1"/>
    </source>
</evidence>
<sequence length="546" mass="62137">MGKRKSIMEEKETALKGGVVKLETRKRKNRNDDTNFSHVFSSRSNLDFKGKKNSMDKGSILKKHRNVQGSGKSVSPMDCDDILILILLRLSWRSVIRFMSVSKRWHRIISDPIMLSKHQSRNCFVLGFHWGGHSSSHPNFCFIPFDMNRAYNLSGRGNLDVIISTRFRLKNLESSNGLVLVSYLNGYPNEHVRENEEEIYCVFNPAPAVTRIDNVVLPLFSDSTEKSKSFTVEGIAFDPSRNPPYLVVTKMYDVQQGLKVISFSSKTKRWSSKVHDVEPFMGADYKLSGPSTFYKGVLHWLFDPSGLVAYDLKSESFSLMKVPGDRDDGYCFCKELAGRPYCICRSLAESRGCLAYSRVVKDNELSVWVLVDYYRSEWAKSYNICINISPPMSLAYGKLICFNPQDSRDVFIKIQNCIYICGVDTGELKVFHEALIQDDAVNRVSHLELYVEPPLDVNICLAKISRGFYPDTCPSYRGNQLIDSSKEGLCDMHALPMGKRKCNAEEKATLQAGVVKLEKRKWNKIKDDPVFSGFLSFRSDLNVFEC</sequence>
<evidence type="ECO:0000313" key="3">
    <source>
        <dbReference type="Proteomes" id="UP000541444"/>
    </source>
</evidence>
<accession>A0A7J7MS93</accession>
<comment type="caution">
    <text evidence="2">The sequence shown here is derived from an EMBL/GenBank/DDBJ whole genome shotgun (WGS) entry which is preliminary data.</text>
</comment>